<gene>
    <name evidence="1" type="ORF">J2851_006360</name>
</gene>
<evidence type="ECO:0000313" key="1">
    <source>
        <dbReference type="EMBL" id="MBP2296542.1"/>
    </source>
</evidence>
<sequence>MAQVVTMMAERTRDVAGRPFSGAALAAAIVASAQSQPLGEPALHLPADAQPCDLAVLEREFATAVQQLSEWMAQQDRALAAAPLGSPLKISVGVVRAAAATLDGVIRACRDLRAAGHAAILIDFGPVRDLVNDRPGLLAQTVAATVAQHGTLRAIA</sequence>
<name>A0ABS4SX48_9PROT</name>
<protein>
    <recommendedName>
        <fullName evidence="3">Luciferase-like monooxygenase</fullName>
    </recommendedName>
</protein>
<accession>A0ABS4SX48</accession>
<dbReference type="RefSeq" id="WP_209771837.1">
    <property type="nucleotide sequence ID" value="NZ_JAGINP010000032.1"/>
</dbReference>
<evidence type="ECO:0008006" key="3">
    <source>
        <dbReference type="Google" id="ProtNLM"/>
    </source>
</evidence>
<dbReference type="EMBL" id="JAGINP010000032">
    <property type="protein sequence ID" value="MBP2296542.1"/>
    <property type="molecule type" value="Genomic_DNA"/>
</dbReference>
<keyword evidence="2" id="KW-1185">Reference proteome</keyword>
<organism evidence="1 2">
    <name type="scientific">Azospirillum rugosum</name>
    <dbReference type="NCBI Taxonomy" id="416170"/>
    <lineage>
        <taxon>Bacteria</taxon>
        <taxon>Pseudomonadati</taxon>
        <taxon>Pseudomonadota</taxon>
        <taxon>Alphaproteobacteria</taxon>
        <taxon>Rhodospirillales</taxon>
        <taxon>Azospirillaceae</taxon>
        <taxon>Azospirillum</taxon>
    </lineage>
</organism>
<evidence type="ECO:0000313" key="2">
    <source>
        <dbReference type="Proteomes" id="UP000781958"/>
    </source>
</evidence>
<comment type="caution">
    <text evidence="1">The sequence shown here is derived from an EMBL/GenBank/DDBJ whole genome shotgun (WGS) entry which is preliminary data.</text>
</comment>
<proteinExistence type="predicted"/>
<dbReference type="Proteomes" id="UP000781958">
    <property type="component" value="Unassembled WGS sequence"/>
</dbReference>
<reference evidence="1 2" key="1">
    <citation type="submission" date="2021-03" db="EMBL/GenBank/DDBJ databases">
        <title>Genomic Encyclopedia of Type Strains, Phase III (KMG-III): the genomes of soil and plant-associated and newly described type strains.</title>
        <authorList>
            <person name="Whitman W."/>
        </authorList>
    </citation>
    <scope>NUCLEOTIDE SEQUENCE [LARGE SCALE GENOMIC DNA]</scope>
    <source>
        <strain evidence="1 2">IMMIB AFH-6</strain>
    </source>
</reference>